<name>A0ABQ7E9F1_BRACR</name>
<sequence length="71" mass="7934">MVRLREDEMAYEILSQPVKISPSSLSHPNGHLYMVKSPLAVNSFYSGKSLAQKEEEHLLTGWNGFKGRVSG</sequence>
<dbReference type="Proteomes" id="UP000266723">
    <property type="component" value="Unassembled WGS sequence"/>
</dbReference>
<dbReference type="EMBL" id="QGKV02000299">
    <property type="protein sequence ID" value="KAF3593702.1"/>
    <property type="molecule type" value="Genomic_DNA"/>
</dbReference>
<reference evidence="1 2" key="1">
    <citation type="journal article" date="2020" name="BMC Genomics">
        <title>Intraspecific diversification of the crop wild relative Brassica cretica Lam. using demographic model selection.</title>
        <authorList>
            <person name="Kioukis A."/>
            <person name="Michalopoulou V.A."/>
            <person name="Briers L."/>
            <person name="Pirintsos S."/>
            <person name="Studholme D.J."/>
            <person name="Pavlidis P."/>
            <person name="Sarris P.F."/>
        </authorList>
    </citation>
    <scope>NUCLEOTIDE SEQUENCE [LARGE SCALE GENOMIC DNA]</scope>
    <source>
        <strain evidence="2">cv. PFS-1207/04</strain>
    </source>
</reference>
<organism evidence="1 2">
    <name type="scientific">Brassica cretica</name>
    <name type="common">Mustard</name>
    <dbReference type="NCBI Taxonomy" id="69181"/>
    <lineage>
        <taxon>Eukaryota</taxon>
        <taxon>Viridiplantae</taxon>
        <taxon>Streptophyta</taxon>
        <taxon>Embryophyta</taxon>
        <taxon>Tracheophyta</taxon>
        <taxon>Spermatophyta</taxon>
        <taxon>Magnoliopsida</taxon>
        <taxon>eudicotyledons</taxon>
        <taxon>Gunneridae</taxon>
        <taxon>Pentapetalae</taxon>
        <taxon>rosids</taxon>
        <taxon>malvids</taxon>
        <taxon>Brassicales</taxon>
        <taxon>Brassicaceae</taxon>
        <taxon>Brassiceae</taxon>
        <taxon>Brassica</taxon>
    </lineage>
</organism>
<comment type="caution">
    <text evidence="1">The sequence shown here is derived from an EMBL/GenBank/DDBJ whole genome shotgun (WGS) entry which is preliminary data.</text>
</comment>
<evidence type="ECO:0000313" key="1">
    <source>
        <dbReference type="EMBL" id="KAF3593702.1"/>
    </source>
</evidence>
<keyword evidence="2" id="KW-1185">Reference proteome</keyword>
<evidence type="ECO:0000313" key="2">
    <source>
        <dbReference type="Proteomes" id="UP000266723"/>
    </source>
</evidence>
<protein>
    <submittedName>
        <fullName evidence="1">Uncharacterized protein</fullName>
    </submittedName>
</protein>
<accession>A0ABQ7E9F1</accession>
<gene>
    <name evidence="1" type="ORF">DY000_02023206</name>
</gene>
<proteinExistence type="predicted"/>